<dbReference type="InterPro" id="IPR022673">
    <property type="entry name" value="Hexokinase_C"/>
</dbReference>
<dbReference type="GO" id="GO:0005829">
    <property type="term" value="C:cytosol"/>
    <property type="evidence" value="ECO:0007669"/>
    <property type="project" value="TreeGrafter"/>
</dbReference>
<evidence type="ECO:0000256" key="1">
    <source>
        <dbReference type="ARBA" id="ARBA00004888"/>
    </source>
</evidence>
<keyword evidence="5 12" id="KW-0547">Nucleotide-binding</keyword>
<comment type="catalytic activity">
    <reaction evidence="9">
        <text>a D-hexose + ATP = a D-hexose 6-phosphate + ADP + H(+)</text>
        <dbReference type="Rhea" id="RHEA:22740"/>
        <dbReference type="ChEBI" id="CHEBI:4194"/>
        <dbReference type="ChEBI" id="CHEBI:15378"/>
        <dbReference type="ChEBI" id="CHEBI:30616"/>
        <dbReference type="ChEBI" id="CHEBI:229467"/>
        <dbReference type="ChEBI" id="CHEBI:456216"/>
        <dbReference type="EC" id="2.7.1.1"/>
    </reaction>
    <physiologicalReaction direction="left-to-right" evidence="9">
        <dbReference type="Rhea" id="RHEA:22741"/>
    </physiologicalReaction>
</comment>
<comment type="catalytic activity">
    <reaction evidence="10">
        <text>D-fructose + ATP = D-fructose 6-phosphate + ADP + H(+)</text>
        <dbReference type="Rhea" id="RHEA:16125"/>
        <dbReference type="ChEBI" id="CHEBI:15378"/>
        <dbReference type="ChEBI" id="CHEBI:30616"/>
        <dbReference type="ChEBI" id="CHEBI:37721"/>
        <dbReference type="ChEBI" id="CHEBI:61527"/>
        <dbReference type="ChEBI" id="CHEBI:456216"/>
        <dbReference type="EC" id="2.7.1.1"/>
    </reaction>
    <physiologicalReaction direction="left-to-right" evidence="10">
        <dbReference type="Rhea" id="RHEA:16126"/>
    </physiologicalReaction>
</comment>
<dbReference type="GO" id="GO:0006006">
    <property type="term" value="P:glucose metabolic process"/>
    <property type="evidence" value="ECO:0007669"/>
    <property type="project" value="TreeGrafter"/>
</dbReference>
<gene>
    <name evidence="17" type="ORF">MSPICULIGERA_LOCUS11682</name>
</gene>
<name>A0AA36CRV8_9BILA</name>
<evidence type="ECO:0000256" key="11">
    <source>
        <dbReference type="ARBA" id="ARBA00048160"/>
    </source>
</evidence>
<keyword evidence="4 12" id="KW-0808">Transferase</keyword>
<evidence type="ECO:0000259" key="15">
    <source>
        <dbReference type="Pfam" id="PF00349"/>
    </source>
</evidence>
<dbReference type="Pfam" id="PF03727">
    <property type="entry name" value="Hexokinase_2"/>
    <property type="match status" value="1"/>
</dbReference>
<dbReference type="InterPro" id="IPR001312">
    <property type="entry name" value="Hexokinase"/>
</dbReference>
<dbReference type="Gene3D" id="3.30.420.40">
    <property type="match status" value="1"/>
</dbReference>
<dbReference type="PRINTS" id="PR00475">
    <property type="entry name" value="HEXOKINASE"/>
</dbReference>
<evidence type="ECO:0000259" key="16">
    <source>
        <dbReference type="Pfam" id="PF03727"/>
    </source>
</evidence>
<feature type="compositionally biased region" description="Basic and acidic residues" evidence="14">
    <location>
        <begin position="527"/>
        <end position="542"/>
    </location>
</feature>
<evidence type="ECO:0000313" key="17">
    <source>
        <dbReference type="EMBL" id="CAJ0573321.1"/>
    </source>
</evidence>
<feature type="non-terminal residue" evidence="17">
    <location>
        <position position="596"/>
    </location>
</feature>
<evidence type="ECO:0000256" key="2">
    <source>
        <dbReference type="ARBA" id="ARBA00005028"/>
    </source>
</evidence>
<organism evidence="17 18">
    <name type="scientific">Mesorhabditis spiculigera</name>
    <dbReference type="NCBI Taxonomy" id="96644"/>
    <lineage>
        <taxon>Eukaryota</taxon>
        <taxon>Metazoa</taxon>
        <taxon>Ecdysozoa</taxon>
        <taxon>Nematoda</taxon>
        <taxon>Chromadorea</taxon>
        <taxon>Rhabditida</taxon>
        <taxon>Rhabditina</taxon>
        <taxon>Rhabditomorpha</taxon>
        <taxon>Rhabditoidea</taxon>
        <taxon>Rhabditidae</taxon>
        <taxon>Mesorhabditinae</taxon>
        <taxon>Mesorhabditis</taxon>
    </lineage>
</organism>
<evidence type="ECO:0000256" key="9">
    <source>
        <dbReference type="ARBA" id="ARBA00044613"/>
    </source>
</evidence>
<dbReference type="InterPro" id="IPR022672">
    <property type="entry name" value="Hexokinase_N"/>
</dbReference>
<evidence type="ECO:0000256" key="4">
    <source>
        <dbReference type="ARBA" id="ARBA00022679"/>
    </source>
</evidence>
<feature type="region of interest" description="Disordered" evidence="14">
    <location>
        <begin position="509"/>
        <end position="596"/>
    </location>
</feature>
<comment type="similarity">
    <text evidence="3 12">Belongs to the hexokinase family.</text>
</comment>
<dbReference type="GO" id="GO:0006096">
    <property type="term" value="P:glycolytic process"/>
    <property type="evidence" value="ECO:0007669"/>
    <property type="project" value="UniProtKB-KW"/>
</dbReference>
<dbReference type="GO" id="GO:0008865">
    <property type="term" value="F:fructokinase activity"/>
    <property type="evidence" value="ECO:0007669"/>
    <property type="project" value="TreeGrafter"/>
</dbReference>
<keyword evidence="7 12" id="KW-0067">ATP-binding</keyword>
<dbReference type="EMBL" id="CATQJA010002617">
    <property type="protein sequence ID" value="CAJ0573321.1"/>
    <property type="molecule type" value="Genomic_DNA"/>
</dbReference>
<feature type="coiled-coil region" evidence="13">
    <location>
        <begin position="453"/>
        <end position="480"/>
    </location>
</feature>
<keyword evidence="13" id="KW-0175">Coiled coil</keyword>
<dbReference type="GO" id="GO:0001678">
    <property type="term" value="P:intracellular glucose homeostasis"/>
    <property type="evidence" value="ECO:0007669"/>
    <property type="project" value="InterPro"/>
</dbReference>
<dbReference type="Proteomes" id="UP001177023">
    <property type="component" value="Unassembled WGS sequence"/>
</dbReference>
<evidence type="ECO:0000256" key="10">
    <source>
        <dbReference type="ARBA" id="ARBA00047905"/>
    </source>
</evidence>
<dbReference type="AlphaFoldDB" id="A0AA36CRV8"/>
<dbReference type="PROSITE" id="PS51748">
    <property type="entry name" value="HEXOKINASE_2"/>
    <property type="match status" value="1"/>
</dbReference>
<dbReference type="PANTHER" id="PTHR19443">
    <property type="entry name" value="HEXOKINASE"/>
    <property type="match status" value="1"/>
</dbReference>
<dbReference type="EC" id="2.7.1.-" evidence="12"/>
<evidence type="ECO:0000256" key="6">
    <source>
        <dbReference type="ARBA" id="ARBA00022777"/>
    </source>
</evidence>
<dbReference type="FunFam" id="3.40.367.20:FF:000005">
    <property type="entry name" value="Phosphotransferase"/>
    <property type="match status" value="1"/>
</dbReference>
<dbReference type="SUPFAM" id="SSF53067">
    <property type="entry name" value="Actin-like ATPase domain"/>
    <property type="match status" value="2"/>
</dbReference>
<feature type="domain" description="Hexokinase C-terminal" evidence="16">
    <location>
        <begin position="199"/>
        <end position="434"/>
    </location>
</feature>
<dbReference type="InterPro" id="IPR043129">
    <property type="entry name" value="ATPase_NBD"/>
</dbReference>
<comment type="pathway">
    <text evidence="1">Carbohydrate degradation; glycolysis; D-glyceraldehyde 3-phosphate and glycerone phosphate from D-glucose: step 1/4.</text>
</comment>
<accession>A0AA36CRV8</accession>
<dbReference type="GO" id="GO:0004340">
    <property type="term" value="F:glucokinase activity"/>
    <property type="evidence" value="ECO:0007669"/>
    <property type="project" value="TreeGrafter"/>
</dbReference>
<protein>
    <recommendedName>
        <fullName evidence="12">Phosphotransferase</fullName>
        <ecNumber evidence="12">2.7.1.-</ecNumber>
    </recommendedName>
</protein>
<evidence type="ECO:0000256" key="5">
    <source>
        <dbReference type="ARBA" id="ARBA00022741"/>
    </source>
</evidence>
<evidence type="ECO:0000256" key="3">
    <source>
        <dbReference type="ARBA" id="ARBA00009225"/>
    </source>
</evidence>
<evidence type="ECO:0000256" key="14">
    <source>
        <dbReference type="SAM" id="MobiDB-lite"/>
    </source>
</evidence>
<dbReference type="Pfam" id="PF00349">
    <property type="entry name" value="Hexokinase_1"/>
    <property type="match status" value="1"/>
</dbReference>
<reference evidence="17" key="1">
    <citation type="submission" date="2023-06" db="EMBL/GenBank/DDBJ databases">
        <authorList>
            <person name="Delattre M."/>
        </authorList>
    </citation>
    <scope>NUCLEOTIDE SEQUENCE</scope>
    <source>
        <strain evidence="17">AF72</strain>
    </source>
</reference>
<evidence type="ECO:0000256" key="12">
    <source>
        <dbReference type="RuleBase" id="RU362007"/>
    </source>
</evidence>
<dbReference type="GO" id="GO:0005536">
    <property type="term" value="F:D-glucose binding"/>
    <property type="evidence" value="ECO:0007669"/>
    <property type="project" value="InterPro"/>
</dbReference>
<sequence>MAEFRLSNTTLKRMMHHMSDDMDRGLQGGLSKSTIGMLSSFVPELPDGSERGKFVAMDLGGTNLRVMIMEIEPGEEMRCKQFNTRMPNWAQHGTGVQLFDFIAKALADFLIEKGVDQDGLPVGFTFSYPCNQTSLRSATLLRWTKGVTAKGCVGRDVVQMLEEAIQRDGRINVEIMALINDTVGTMVAAAYQNNGQCDIGVIIGTGTNASYMENTKNIHYGLQNATEKYNYNQMIIDTEWGGFGDRGEADYIFTEYDKIVDKRSDHPGVNSLDKLIAGMCMGELVRLVLEKLTRGKVLFEGLGSETLFTIGSFPTKYISEILHDDCGSYVHTRQIMGELGIDDYTFSDMLLFREVCVVVSRRAANLAAASIACVLNRVKKPHMIVGIDGSTYKYHPFFEHWVYEKIRELIEPGLDFKIVQTGDGSGRGAALITAIIWRLKKRRQAEEQKHLDRRLSIEQYEKEREEKEKQTEEVKQIENKWFDSPTEVIAAAIGQSVAEDPVDVAAHEIEEPEESVVEPDDGPGTLVDEHRIKPEAEPETPHKKLNGSPEKDHHHHHQGLKNQEPVEIPYLNGGQDDDTSTSSLSEELDGSAREIE</sequence>
<dbReference type="GO" id="GO:0005524">
    <property type="term" value="F:ATP binding"/>
    <property type="evidence" value="ECO:0007669"/>
    <property type="project" value="UniProtKB-UniRule"/>
</dbReference>
<evidence type="ECO:0000256" key="7">
    <source>
        <dbReference type="ARBA" id="ARBA00022840"/>
    </source>
</evidence>
<comment type="pathway">
    <text evidence="2">Carbohydrate metabolism; hexose metabolism.</text>
</comment>
<comment type="catalytic activity">
    <reaction evidence="11">
        <text>D-glucose + ATP = D-glucose 6-phosphate + ADP + H(+)</text>
        <dbReference type="Rhea" id="RHEA:17825"/>
        <dbReference type="ChEBI" id="CHEBI:4167"/>
        <dbReference type="ChEBI" id="CHEBI:15378"/>
        <dbReference type="ChEBI" id="CHEBI:30616"/>
        <dbReference type="ChEBI" id="CHEBI:61548"/>
        <dbReference type="ChEBI" id="CHEBI:456216"/>
        <dbReference type="EC" id="2.7.1.1"/>
    </reaction>
    <physiologicalReaction direction="left-to-right" evidence="11">
        <dbReference type="Rhea" id="RHEA:17826"/>
    </physiologicalReaction>
</comment>
<dbReference type="GO" id="GO:0005739">
    <property type="term" value="C:mitochondrion"/>
    <property type="evidence" value="ECO:0007669"/>
    <property type="project" value="TreeGrafter"/>
</dbReference>
<comment type="caution">
    <text evidence="17">The sequence shown here is derived from an EMBL/GenBank/DDBJ whole genome shotgun (WGS) entry which is preliminary data.</text>
</comment>
<evidence type="ECO:0000256" key="8">
    <source>
        <dbReference type="ARBA" id="ARBA00023152"/>
    </source>
</evidence>
<evidence type="ECO:0000256" key="13">
    <source>
        <dbReference type="SAM" id="Coils"/>
    </source>
</evidence>
<proteinExistence type="inferred from homology"/>
<dbReference type="Gene3D" id="3.40.367.20">
    <property type="match status" value="1"/>
</dbReference>
<dbReference type="FunFam" id="3.30.420.40:FF:000209">
    <property type="entry name" value="Phosphotransferase"/>
    <property type="match status" value="1"/>
</dbReference>
<keyword evidence="18" id="KW-1185">Reference proteome</keyword>
<keyword evidence="6 12" id="KW-0418">Kinase</keyword>
<evidence type="ECO:0000313" key="18">
    <source>
        <dbReference type="Proteomes" id="UP001177023"/>
    </source>
</evidence>
<feature type="compositionally biased region" description="Acidic residues" evidence="14">
    <location>
        <begin position="510"/>
        <end position="521"/>
    </location>
</feature>
<keyword evidence="8 12" id="KW-0324">Glycolysis</keyword>
<feature type="domain" description="Hexokinase N-terminal" evidence="15">
    <location>
        <begin position="2"/>
        <end position="191"/>
    </location>
</feature>
<dbReference type="PANTHER" id="PTHR19443:SF77">
    <property type="entry name" value="PHOSPHOTRANSFERASE"/>
    <property type="match status" value="1"/>
</dbReference>